<keyword evidence="2" id="KW-1185">Reference proteome</keyword>
<reference evidence="1 2" key="1">
    <citation type="submission" date="2019-03" db="EMBL/GenBank/DDBJ databases">
        <title>Subsurface microbial communities from deep shales in Ohio and West Virginia, USA.</title>
        <authorList>
            <person name="Wrighton K."/>
        </authorList>
    </citation>
    <scope>NUCLEOTIDE SEQUENCE [LARGE SCALE GENOMIC DNA]</scope>
    <source>
        <strain evidence="1 2">MSL 6dP</strain>
    </source>
</reference>
<dbReference type="PANTHER" id="PTHR30189">
    <property type="entry name" value="LPS-ASSEMBLY PROTEIN"/>
    <property type="match status" value="1"/>
</dbReference>
<dbReference type="Gene3D" id="2.60.450.10">
    <property type="entry name" value="Lipopolysaccharide (LPS) transport protein A like domain"/>
    <property type="match status" value="1"/>
</dbReference>
<dbReference type="GO" id="GO:1990351">
    <property type="term" value="C:transporter complex"/>
    <property type="evidence" value="ECO:0007669"/>
    <property type="project" value="TreeGrafter"/>
</dbReference>
<evidence type="ECO:0000313" key="1">
    <source>
        <dbReference type="EMBL" id="TDX59199.1"/>
    </source>
</evidence>
<proteinExistence type="predicted"/>
<sequence length="811" mass="96585">MSRIRINFIKVVLIILVLLLFTPYSLAQAKEGNLKADRVQYYRSEELIIATGNARLKVDKVDIMADKMEIDLRTNKLKANGKVTVIGADGEFNSKEIEYDLKTKQGIFIESDGIIVSEHSKDPIRIKSEHTERDDEKTEMKGNEFTTCDLDEPHYHMSSTTITVYPGDKIIIYNAVLWEFNGNIPIMYLPIIVYSLKDDQQALQSQIGHNKVRGWFIKNTYNYKIGSGYDNFLEYLEGDFGQLYLDYYTKTGFAGGFKHYFRTDKNDSEYLYFYLDGDERNKEDSPWVTLEYDRYLDLDDLQRDYTIGYRNYYGSDNLSSPEKGTVVNIDFDQDLTLDNWENDLEIYYDRDKYYKNKLSLDIGFDNITEDRTDLDLELDLDYDLKEKETSRSDQYGLEIDLDKEFYNEELNKYDDLEFDFDYDLLDKDQGKKIEYNPIIEYKKYLTKDIELTYNWEYTNKENKISDTKSWDYDTSLELEGDYSAYDWTLTTSLDRDYKEITEYYLPKLDIGIDPGRIWDGSYWDNLDINLGAVNKHHKSWEDRKQRYYYKLDYSDYFKISRKNRINYTETYEQNRYSDDYQSWYHRSRIYFTTDISRGWSNKLTHTYQMAAGEVPVGFTKNKDEEHKIEEKLSWRRGSSDFYIETGYNILEQEYDDLDTKLDYHFSKYSTLEMVSSYDLNKNQFEDFATKYKYEHGNLEYKTGLRAYFNQGEVDKIRYDNDLDWTFGKQDYEWKIELQSSYNSKTKEFDTANIMIEKMLHCRKITLAYDHIKGETWFEYQILAFPQAGVNFGSSKDEGMLYDEDLGGILDE</sequence>
<dbReference type="AlphaFoldDB" id="A0A4V3H031"/>
<protein>
    <submittedName>
        <fullName evidence="1">LPS-assembly protein</fullName>
    </submittedName>
</protein>
<dbReference type="EMBL" id="SOEG01000001">
    <property type="protein sequence ID" value="TDX59199.1"/>
    <property type="molecule type" value="Genomic_DNA"/>
</dbReference>
<dbReference type="Proteomes" id="UP000295832">
    <property type="component" value="Unassembled WGS sequence"/>
</dbReference>
<dbReference type="RefSeq" id="WP_134114171.1">
    <property type="nucleotide sequence ID" value="NZ_SOEG01000001.1"/>
</dbReference>
<comment type="caution">
    <text evidence="1">The sequence shown here is derived from an EMBL/GenBank/DDBJ whole genome shotgun (WGS) entry which is preliminary data.</text>
</comment>
<dbReference type="InterPro" id="IPR050218">
    <property type="entry name" value="LptD"/>
</dbReference>
<gene>
    <name evidence="1" type="ORF">C7959_10186</name>
</gene>
<accession>A0A4V3H031</accession>
<dbReference type="STRING" id="926561.GCA_000379025_00969"/>
<evidence type="ECO:0000313" key="2">
    <source>
        <dbReference type="Proteomes" id="UP000295832"/>
    </source>
</evidence>
<name>A0A4V3H031_9FIRM</name>
<dbReference type="PANTHER" id="PTHR30189:SF1">
    <property type="entry name" value="LPS-ASSEMBLY PROTEIN LPTD"/>
    <property type="match status" value="1"/>
</dbReference>
<dbReference type="GO" id="GO:0009279">
    <property type="term" value="C:cell outer membrane"/>
    <property type="evidence" value="ECO:0007669"/>
    <property type="project" value="TreeGrafter"/>
</dbReference>
<organism evidence="1 2">
    <name type="scientific">Orenia marismortui</name>
    <dbReference type="NCBI Taxonomy" id="46469"/>
    <lineage>
        <taxon>Bacteria</taxon>
        <taxon>Bacillati</taxon>
        <taxon>Bacillota</taxon>
        <taxon>Clostridia</taxon>
        <taxon>Halanaerobiales</taxon>
        <taxon>Halobacteroidaceae</taxon>
        <taxon>Orenia</taxon>
    </lineage>
</organism>